<dbReference type="EC" id="3.1.1.-" evidence="3"/>
<dbReference type="PANTHER" id="PTHR11559">
    <property type="entry name" value="CARBOXYLESTERASE"/>
    <property type="match status" value="1"/>
</dbReference>
<proteinExistence type="inferred from homology"/>
<dbReference type="Gene3D" id="3.40.50.1820">
    <property type="entry name" value="alpha/beta hydrolase"/>
    <property type="match status" value="1"/>
</dbReference>
<feature type="non-terminal residue" evidence="5">
    <location>
        <position position="287"/>
    </location>
</feature>
<dbReference type="GO" id="GO:0016787">
    <property type="term" value="F:hydrolase activity"/>
    <property type="evidence" value="ECO:0007669"/>
    <property type="project" value="UniProtKB-KW"/>
</dbReference>
<dbReference type="SUPFAM" id="SSF53474">
    <property type="entry name" value="alpha/beta-Hydrolases"/>
    <property type="match status" value="1"/>
</dbReference>
<comment type="similarity">
    <text evidence="1 3">Belongs to the type-B carboxylesterase/lipase family.</text>
</comment>
<evidence type="ECO:0000256" key="1">
    <source>
        <dbReference type="ARBA" id="ARBA00005964"/>
    </source>
</evidence>
<protein>
    <recommendedName>
        <fullName evidence="3">Carboxylic ester hydrolase</fullName>
        <ecNumber evidence="3">3.1.1.-</ecNumber>
    </recommendedName>
</protein>
<dbReference type="InterPro" id="IPR050309">
    <property type="entry name" value="Type-B_Carboxylest/Lipase"/>
</dbReference>
<dbReference type="InterPro" id="IPR002018">
    <property type="entry name" value="CarbesteraseB"/>
</dbReference>
<reference evidence="5 6" key="1">
    <citation type="submission" date="2010-04" db="EMBL/GenBank/DDBJ databases">
        <authorList>
            <person name="Qin X."/>
            <person name="Bachman B."/>
            <person name="Battles P."/>
            <person name="Bell A."/>
            <person name="Bess C."/>
            <person name="Bickham C."/>
            <person name="Chaboub L."/>
            <person name="Chen D."/>
            <person name="Coyle M."/>
            <person name="Deiros D.R."/>
            <person name="Dinh H."/>
            <person name="Forbes L."/>
            <person name="Fowler G."/>
            <person name="Francisco L."/>
            <person name="Fu Q."/>
            <person name="Gubbala S."/>
            <person name="Hale W."/>
            <person name="Han Y."/>
            <person name="Hemphill L."/>
            <person name="Highlander S.K."/>
            <person name="Hirani K."/>
            <person name="Hogues M."/>
            <person name="Jackson L."/>
            <person name="Jakkamsetti A."/>
            <person name="Javaid M."/>
            <person name="Jiang H."/>
            <person name="Korchina V."/>
            <person name="Kovar C."/>
            <person name="Lara F."/>
            <person name="Lee S."/>
            <person name="Mata R."/>
            <person name="Mathew T."/>
            <person name="Moen C."/>
            <person name="Morales K."/>
            <person name="Munidasa M."/>
            <person name="Nazareth L."/>
            <person name="Ngo R."/>
            <person name="Nguyen L."/>
            <person name="Okwuonu G."/>
            <person name="Ongeri F."/>
            <person name="Patil S."/>
            <person name="Petrosino J."/>
            <person name="Pham C."/>
            <person name="Pham P."/>
            <person name="Pu L.-L."/>
            <person name="Puazo M."/>
            <person name="Raj R."/>
            <person name="Reid J."/>
            <person name="Rouhana J."/>
            <person name="Saada N."/>
            <person name="Shang Y."/>
            <person name="Simmons D."/>
            <person name="Thornton R."/>
            <person name="Warren J."/>
            <person name="Weissenberger G."/>
            <person name="Zhang J."/>
            <person name="Zhang L."/>
            <person name="Zhou C."/>
            <person name="Zhu D."/>
            <person name="Muzny D."/>
            <person name="Worley K."/>
            <person name="Gibbs R."/>
        </authorList>
    </citation>
    <scope>NUCLEOTIDE SEQUENCE [LARGE SCALE GENOMIC DNA]</scope>
    <source>
        <strain evidence="5 6">ATCC 49957</strain>
    </source>
</reference>
<keyword evidence="2 3" id="KW-0378">Hydrolase</keyword>
<evidence type="ECO:0000259" key="4">
    <source>
        <dbReference type="Pfam" id="PF00135"/>
    </source>
</evidence>
<feature type="domain" description="Carboxylesterase type B" evidence="4">
    <location>
        <begin position="36"/>
        <end position="279"/>
    </location>
</feature>
<dbReference type="InterPro" id="IPR019826">
    <property type="entry name" value="Carboxylesterase_B_AS"/>
</dbReference>
<evidence type="ECO:0000256" key="2">
    <source>
        <dbReference type="ARBA" id="ARBA00022801"/>
    </source>
</evidence>
<dbReference type="PROSITE" id="PS51257">
    <property type="entry name" value="PROKAR_LIPOPROTEIN"/>
    <property type="match status" value="1"/>
</dbReference>
<dbReference type="Pfam" id="PF00135">
    <property type="entry name" value="COesterase"/>
    <property type="match status" value="1"/>
</dbReference>
<dbReference type="EMBL" id="ADVL01000463">
    <property type="protein sequence ID" value="EFH11183.1"/>
    <property type="molecule type" value="Genomic_DNA"/>
</dbReference>
<dbReference type="PROSITE" id="PS00122">
    <property type="entry name" value="CARBOXYLESTERASE_B_1"/>
    <property type="match status" value="1"/>
</dbReference>
<organism evidence="5 6">
    <name type="scientific">Pseudoroseomonas cervicalis ATCC 49957</name>
    <dbReference type="NCBI Taxonomy" id="525371"/>
    <lineage>
        <taxon>Bacteria</taxon>
        <taxon>Pseudomonadati</taxon>
        <taxon>Pseudomonadota</taxon>
        <taxon>Alphaproteobacteria</taxon>
        <taxon>Acetobacterales</taxon>
        <taxon>Roseomonadaceae</taxon>
        <taxon>Roseomonas</taxon>
    </lineage>
</organism>
<dbReference type="OrthoDB" id="9775851at2"/>
<evidence type="ECO:0000256" key="3">
    <source>
        <dbReference type="RuleBase" id="RU361235"/>
    </source>
</evidence>
<evidence type="ECO:0000313" key="6">
    <source>
        <dbReference type="Proteomes" id="UP000005324"/>
    </source>
</evidence>
<name>D5RND7_9PROT</name>
<dbReference type="RefSeq" id="WP_007006313.1">
    <property type="nucleotide sequence ID" value="NZ_GG771011.1"/>
</dbReference>
<accession>D5RND7</accession>
<dbReference type="InterPro" id="IPR029058">
    <property type="entry name" value="AB_hydrolase_fold"/>
</dbReference>
<sequence length="287" mass="29627">MRLPALLLAALLLGACDGDPGGARHLVEAPGARPLLVETESGPVRGVAAPEGQAFLNIPFAAAPTGARRWLPPAPPEPWTAPRDATRLGPGCLQNFSPAYLRGQTATWMQAGEEDCLNLNVYAPASARPGERLPVMVWLYGGGLVVGSNRQYDLSLLAERERLVLVAPNYRLGALGFLAHPALRAEAGGAANLGLLDQQAALRWVQRNIGRFGGDPGNVTLIGESAGAWSTCLQLVAPGAAGLFHRAILQSGACQTAFSTLPVAEAEAAGLAYAAALGCGDAAGEDA</sequence>
<gene>
    <name evidence="5" type="primary">pnbA2</name>
    <name evidence="5" type="ORF">HMPREF0731_2598</name>
</gene>
<evidence type="ECO:0000313" key="5">
    <source>
        <dbReference type="EMBL" id="EFH11183.1"/>
    </source>
</evidence>
<keyword evidence="6" id="KW-1185">Reference proteome</keyword>
<comment type="caution">
    <text evidence="5">The sequence shown here is derived from an EMBL/GenBank/DDBJ whole genome shotgun (WGS) entry which is preliminary data.</text>
</comment>
<dbReference type="Proteomes" id="UP000005324">
    <property type="component" value="Unassembled WGS sequence"/>
</dbReference>
<dbReference type="HOGENOM" id="CLU_006586_4_2_5"/>
<dbReference type="AlphaFoldDB" id="D5RND7"/>